<protein>
    <submittedName>
        <fullName evidence="1">Uncharacterized protein</fullName>
    </submittedName>
</protein>
<accession>A0A285VAT1</accession>
<dbReference type="EMBL" id="OBQJ01000001">
    <property type="protein sequence ID" value="SOC51160.1"/>
    <property type="molecule type" value="Genomic_DNA"/>
</dbReference>
<gene>
    <name evidence="1" type="ORF">SAMN05421509_101166</name>
</gene>
<name>A0A285VAT1_9GAMM</name>
<proteinExistence type="predicted"/>
<dbReference type="AlphaFoldDB" id="A0A285VAT1"/>
<organism evidence="1 2">
    <name type="scientific">Chromohalobacter canadensis</name>
    <dbReference type="NCBI Taxonomy" id="141389"/>
    <lineage>
        <taxon>Bacteria</taxon>
        <taxon>Pseudomonadati</taxon>
        <taxon>Pseudomonadota</taxon>
        <taxon>Gammaproteobacteria</taxon>
        <taxon>Oceanospirillales</taxon>
        <taxon>Halomonadaceae</taxon>
        <taxon>Chromohalobacter</taxon>
    </lineage>
</organism>
<reference evidence="1 2" key="1">
    <citation type="submission" date="2017-08" db="EMBL/GenBank/DDBJ databases">
        <authorList>
            <person name="de Groot N.N."/>
        </authorList>
    </citation>
    <scope>NUCLEOTIDE SEQUENCE [LARGE SCALE GENOMIC DNA]</scope>
    <source>
        <strain evidence="1 2">USBA 855</strain>
    </source>
</reference>
<evidence type="ECO:0000313" key="2">
    <source>
        <dbReference type="Proteomes" id="UP000219023"/>
    </source>
</evidence>
<sequence>MTFAAFVMYLSSCYTYVYGISPTMIGSPFISSPLTKASGVAVQVGPY</sequence>
<dbReference type="Proteomes" id="UP000219023">
    <property type="component" value="Unassembled WGS sequence"/>
</dbReference>
<evidence type="ECO:0000313" key="1">
    <source>
        <dbReference type="EMBL" id="SOC51160.1"/>
    </source>
</evidence>